<comment type="caution">
    <text evidence="1">The sequence shown here is derived from an EMBL/GenBank/DDBJ whole genome shotgun (WGS) entry which is preliminary data.</text>
</comment>
<dbReference type="RefSeq" id="XP_064849840.1">
    <property type="nucleotide sequence ID" value="XM_064993768.1"/>
</dbReference>
<dbReference type="AlphaFoldDB" id="A0AAV5QEJ1"/>
<sequence length="247" mass="28118">MSRAYFRGSDIPDNSVNVIKPQLTLSAGDETQEVDLPKCYCQNLSERYAPTSELDSAENLYRKVKYSHYLKTTERFSSVANIGNQLNQLFNSNIGLFNSPIRYPTNAANELPSNYSSFPDIASILNTKEVESLDVFLSFYNLPMVESIRNKKLSILTFSGLDQQTIIDVNAFYGMPIDNPPADILNFIGIKFKNIIQSHLQETRFKNSFASKLTEQINYPRNDQGLVLPNNQRFITLENFINTENND</sequence>
<proteinExistence type="predicted"/>
<keyword evidence="2" id="KW-1185">Reference proteome</keyword>
<name>A0AAV5QEJ1_9ASCO</name>
<reference evidence="1 2" key="1">
    <citation type="journal article" date="2023" name="Elife">
        <title>Identification of key yeast species and microbe-microbe interactions impacting larval growth of Drosophila in the wild.</title>
        <authorList>
            <person name="Mure A."/>
            <person name="Sugiura Y."/>
            <person name="Maeda R."/>
            <person name="Honda K."/>
            <person name="Sakurai N."/>
            <person name="Takahashi Y."/>
            <person name="Watada M."/>
            <person name="Katoh T."/>
            <person name="Gotoh A."/>
            <person name="Gotoh Y."/>
            <person name="Taniguchi I."/>
            <person name="Nakamura K."/>
            <person name="Hayashi T."/>
            <person name="Katayama T."/>
            <person name="Uemura T."/>
            <person name="Hattori Y."/>
        </authorList>
    </citation>
    <scope>NUCLEOTIDE SEQUENCE [LARGE SCALE GENOMIC DNA]</scope>
    <source>
        <strain evidence="1 2">SC-9</strain>
    </source>
</reference>
<organism evidence="1 2">
    <name type="scientific">Saccharomycopsis crataegensis</name>
    <dbReference type="NCBI Taxonomy" id="43959"/>
    <lineage>
        <taxon>Eukaryota</taxon>
        <taxon>Fungi</taxon>
        <taxon>Dikarya</taxon>
        <taxon>Ascomycota</taxon>
        <taxon>Saccharomycotina</taxon>
        <taxon>Saccharomycetes</taxon>
        <taxon>Saccharomycopsidaceae</taxon>
        <taxon>Saccharomycopsis</taxon>
    </lineage>
</organism>
<evidence type="ECO:0000313" key="2">
    <source>
        <dbReference type="Proteomes" id="UP001360560"/>
    </source>
</evidence>
<evidence type="ECO:0000313" key="1">
    <source>
        <dbReference type="EMBL" id="GMM32840.1"/>
    </source>
</evidence>
<dbReference type="EMBL" id="BTFZ01000001">
    <property type="protein sequence ID" value="GMM32840.1"/>
    <property type="molecule type" value="Genomic_DNA"/>
</dbReference>
<accession>A0AAV5QEJ1</accession>
<dbReference type="Proteomes" id="UP001360560">
    <property type="component" value="Unassembled WGS sequence"/>
</dbReference>
<dbReference type="GeneID" id="90070819"/>
<gene>
    <name evidence="1" type="ORF">DASC09_001650</name>
</gene>
<protein>
    <submittedName>
        <fullName evidence="1">Uncharacterized protein</fullName>
    </submittedName>
</protein>